<dbReference type="PANTHER" id="PTHR43102">
    <property type="entry name" value="SLR1143 PROTEIN"/>
    <property type="match status" value="1"/>
</dbReference>
<dbReference type="PANTHER" id="PTHR43102:SF2">
    <property type="entry name" value="GAF DOMAIN-CONTAINING PROTEIN"/>
    <property type="match status" value="1"/>
</dbReference>
<gene>
    <name evidence="2" type="ORF">ABS767_11480</name>
</gene>
<reference evidence="2 3" key="1">
    <citation type="submission" date="2024-06" db="EMBL/GenBank/DDBJ databases">
        <authorList>
            <person name="Kaempfer P."/>
            <person name="Viver T."/>
        </authorList>
    </citation>
    <scope>NUCLEOTIDE SEQUENCE [LARGE SCALE GENOMIC DNA]</scope>
    <source>
        <strain evidence="2 3">ST-64</strain>
    </source>
</reference>
<dbReference type="RefSeq" id="WP_408078482.1">
    <property type="nucleotide sequence ID" value="NZ_JBELQC010000001.1"/>
</dbReference>
<organism evidence="2 3">
    <name type="scientific">Sphingomonas plantiphila</name>
    <dbReference type="NCBI Taxonomy" id="3163295"/>
    <lineage>
        <taxon>Bacteria</taxon>
        <taxon>Pseudomonadati</taxon>
        <taxon>Pseudomonadota</taxon>
        <taxon>Alphaproteobacteria</taxon>
        <taxon>Sphingomonadales</taxon>
        <taxon>Sphingomonadaceae</taxon>
        <taxon>Sphingomonas</taxon>
    </lineage>
</organism>
<dbReference type="Pfam" id="PF01590">
    <property type="entry name" value="GAF"/>
    <property type="match status" value="1"/>
</dbReference>
<dbReference type="SUPFAM" id="SSF55781">
    <property type="entry name" value="GAF domain-like"/>
    <property type="match status" value="1"/>
</dbReference>
<name>A0ABW8YNU6_9SPHN</name>
<evidence type="ECO:0000313" key="2">
    <source>
        <dbReference type="EMBL" id="MFL9841587.1"/>
    </source>
</evidence>
<sequence>MLPIYSADAFRRAALFASGLLALRGSMPLHALLDDVAHQIDVPITGVSVIENGFCWLPVALGLNIERLPISDALCVDTNGFPADLLEPDLLASARYRDHPLVAGPMAIRAFASAPLRGIEGVELGTVFIGDRKARPDFLVRAKATLEHAARHIMAEASAPYHLRRMGHTTLAELEALIRDATRDGDDELVTAIDRVLQTILPHTGIRDV</sequence>
<feature type="domain" description="GAF" evidence="1">
    <location>
        <begin position="33"/>
        <end position="154"/>
    </location>
</feature>
<proteinExistence type="predicted"/>
<comment type="caution">
    <text evidence="2">The sequence shown here is derived from an EMBL/GenBank/DDBJ whole genome shotgun (WGS) entry which is preliminary data.</text>
</comment>
<accession>A0ABW8YNU6</accession>
<protein>
    <submittedName>
        <fullName evidence="2">GAF domain-containing protein</fullName>
    </submittedName>
</protein>
<dbReference type="InterPro" id="IPR003018">
    <property type="entry name" value="GAF"/>
</dbReference>
<dbReference type="EMBL" id="JBELQC010000001">
    <property type="protein sequence ID" value="MFL9841587.1"/>
    <property type="molecule type" value="Genomic_DNA"/>
</dbReference>
<evidence type="ECO:0000259" key="1">
    <source>
        <dbReference type="Pfam" id="PF01590"/>
    </source>
</evidence>
<keyword evidence="3" id="KW-1185">Reference proteome</keyword>
<dbReference type="Proteomes" id="UP001629244">
    <property type="component" value="Unassembled WGS sequence"/>
</dbReference>
<evidence type="ECO:0000313" key="3">
    <source>
        <dbReference type="Proteomes" id="UP001629244"/>
    </source>
</evidence>